<dbReference type="InterPro" id="IPR016193">
    <property type="entry name" value="Cytidine_deaminase-like"/>
</dbReference>
<dbReference type="GO" id="GO:0003824">
    <property type="term" value="F:catalytic activity"/>
    <property type="evidence" value="ECO:0007669"/>
    <property type="project" value="InterPro"/>
</dbReference>
<evidence type="ECO:0000259" key="1">
    <source>
        <dbReference type="Pfam" id="PF00383"/>
    </source>
</evidence>
<dbReference type="SUPFAM" id="SSF53927">
    <property type="entry name" value="Cytidine deaminase-like"/>
    <property type="match status" value="1"/>
</dbReference>
<accession>A0A8S5R324</accession>
<evidence type="ECO:0000313" key="2">
    <source>
        <dbReference type="EMBL" id="DAE25332.1"/>
    </source>
</evidence>
<sequence>MSRLSDKRVQKYFELARNASHYSNNKRAKLGSVLVYKGRIISIGYNEGEKTSPLQKEYNALRGFDPNCSGVKNTIHSECSCLIRARGANIDFSKAHLFTYRIKKDGSQGLARYCPACGGIIKSMGIKNVYYTLDEPGGWCYEKLGDE</sequence>
<organism evidence="2">
    <name type="scientific">Siphoviridae sp. ct6d71</name>
    <dbReference type="NCBI Taxonomy" id="2826298"/>
    <lineage>
        <taxon>Viruses</taxon>
        <taxon>Duplodnaviria</taxon>
        <taxon>Heunggongvirae</taxon>
        <taxon>Uroviricota</taxon>
        <taxon>Caudoviricetes</taxon>
    </lineage>
</organism>
<name>A0A8S5R324_9CAUD</name>
<dbReference type="Pfam" id="PF00383">
    <property type="entry name" value="dCMP_cyt_deam_1"/>
    <property type="match status" value="1"/>
</dbReference>
<dbReference type="EMBL" id="BK015797">
    <property type="protein sequence ID" value="DAE25332.1"/>
    <property type="molecule type" value="Genomic_DNA"/>
</dbReference>
<feature type="domain" description="CMP/dCMP-type deaminase" evidence="1">
    <location>
        <begin position="9"/>
        <end position="132"/>
    </location>
</feature>
<reference evidence="2" key="1">
    <citation type="journal article" date="2021" name="Proc. Natl. Acad. Sci. U.S.A.">
        <title>A Catalog of Tens of Thousands of Viruses from Human Metagenomes Reveals Hidden Associations with Chronic Diseases.</title>
        <authorList>
            <person name="Tisza M.J."/>
            <person name="Buck C.B."/>
        </authorList>
    </citation>
    <scope>NUCLEOTIDE SEQUENCE</scope>
    <source>
        <strain evidence="2">Ct6d71</strain>
    </source>
</reference>
<protein>
    <submittedName>
        <fullName evidence="2">Deoxycytidylate deaminase</fullName>
    </submittedName>
</protein>
<dbReference type="Gene3D" id="3.40.140.10">
    <property type="entry name" value="Cytidine Deaminase, domain 2"/>
    <property type="match status" value="1"/>
</dbReference>
<proteinExistence type="predicted"/>
<dbReference type="InterPro" id="IPR002125">
    <property type="entry name" value="CMP_dCMP_dom"/>
</dbReference>